<keyword evidence="2" id="KW-0132">Cell division</keyword>
<comment type="similarity">
    <text evidence="5">Belongs to the cyclin family.</text>
</comment>
<keyword evidence="9" id="KW-1185">Reference proteome</keyword>
<dbReference type="AlphaFoldDB" id="A0A8C5FJ71"/>
<feature type="compositionally biased region" description="Pro residues" evidence="6">
    <location>
        <begin position="348"/>
        <end position="358"/>
    </location>
</feature>
<dbReference type="GeneTree" id="ENSGT00940000154827"/>
<dbReference type="Proteomes" id="UP000694546">
    <property type="component" value="Chromosome 19"/>
</dbReference>
<evidence type="ECO:0000256" key="5">
    <source>
        <dbReference type="RuleBase" id="RU000383"/>
    </source>
</evidence>
<evidence type="ECO:0000256" key="4">
    <source>
        <dbReference type="ARBA" id="ARBA00023306"/>
    </source>
</evidence>
<feature type="region of interest" description="Disordered" evidence="6">
    <location>
        <begin position="310"/>
        <end position="358"/>
    </location>
</feature>
<name>A0A8C5FJ71_GADMO</name>
<dbReference type="InterPro" id="IPR013763">
    <property type="entry name" value="Cyclin-like_dom"/>
</dbReference>
<organism evidence="8 9">
    <name type="scientific">Gadus morhua</name>
    <name type="common">Atlantic cod</name>
    <dbReference type="NCBI Taxonomy" id="8049"/>
    <lineage>
        <taxon>Eukaryota</taxon>
        <taxon>Metazoa</taxon>
        <taxon>Chordata</taxon>
        <taxon>Craniata</taxon>
        <taxon>Vertebrata</taxon>
        <taxon>Euteleostomi</taxon>
        <taxon>Actinopterygii</taxon>
        <taxon>Neopterygii</taxon>
        <taxon>Teleostei</taxon>
        <taxon>Neoteleostei</taxon>
        <taxon>Acanthomorphata</taxon>
        <taxon>Zeiogadaria</taxon>
        <taxon>Gadariae</taxon>
        <taxon>Gadiformes</taxon>
        <taxon>Gadoidei</taxon>
        <taxon>Gadidae</taxon>
        <taxon>Gadus</taxon>
    </lineage>
</organism>
<comment type="function">
    <text evidence="1">Essential for the control of the cell cycle at the G2/M (mitosis) transition.</text>
</comment>
<gene>
    <name evidence="8" type="primary">CCNI</name>
</gene>
<sequence>MKFTEPWERQRLCSLLENAVSREAMMWKAYVPKKPSPQDTDISPAQRDEAVRWLAEVHGSLQLYPETLALAVSILDRFLGPIKARPKYLRCIAIACFFLAAKTCEEDECVPCVSVLAGSSGCDCTVSEIRRMERVILDKLHWNLHTATPLHFLQIFHALLVCGGSMVLVGGSRSQHLSLLTRRLHHCLADHTLTQVRGSMLALSLISLELESCCSDWLILTIDLLSKAKMDSRELIRCREQLSRRLSTQRASLPPNTLYIYHPPGLSDHCTLGLRMYAAPCLFLAVRRVQVEVMEVDDFFDGIKRLYNEESEPPAGGRGGTTGGGEEEDRGRGLCSVLAPRQEGSVSPCPPLQPIPAP</sequence>
<dbReference type="InterPro" id="IPR036915">
    <property type="entry name" value="Cyclin-like_sf"/>
</dbReference>
<evidence type="ECO:0000256" key="1">
    <source>
        <dbReference type="ARBA" id="ARBA00003222"/>
    </source>
</evidence>
<evidence type="ECO:0000256" key="3">
    <source>
        <dbReference type="ARBA" id="ARBA00023127"/>
    </source>
</evidence>
<evidence type="ECO:0000313" key="9">
    <source>
        <dbReference type="Proteomes" id="UP000694546"/>
    </source>
</evidence>
<proteinExistence type="inferred from homology"/>
<dbReference type="InterPro" id="IPR048258">
    <property type="entry name" value="Cyclins_cyclin-box"/>
</dbReference>
<dbReference type="FunFam" id="1.10.472.10:FF:000006">
    <property type="entry name" value="Cyclin I"/>
    <property type="match status" value="1"/>
</dbReference>
<dbReference type="PROSITE" id="PS00292">
    <property type="entry name" value="CYCLINS"/>
    <property type="match status" value="1"/>
</dbReference>
<reference evidence="8" key="1">
    <citation type="submission" date="2025-08" db="UniProtKB">
        <authorList>
            <consortium name="Ensembl"/>
        </authorList>
    </citation>
    <scope>IDENTIFICATION</scope>
</reference>
<protein>
    <submittedName>
        <fullName evidence="8">Cyclin I</fullName>
    </submittedName>
</protein>
<accession>A0A8C5FJ71</accession>
<evidence type="ECO:0000256" key="2">
    <source>
        <dbReference type="ARBA" id="ARBA00022618"/>
    </source>
</evidence>
<dbReference type="Gene3D" id="1.10.472.10">
    <property type="entry name" value="Cyclin-like"/>
    <property type="match status" value="2"/>
</dbReference>
<dbReference type="Ensembl" id="ENSGMOT00000046150.1">
    <property type="protein sequence ID" value="ENSGMOP00000040821.1"/>
    <property type="gene ID" value="ENSGMOG00000006427.2"/>
</dbReference>
<feature type="domain" description="Cyclin-like" evidence="7">
    <location>
        <begin position="52"/>
        <end position="138"/>
    </location>
</feature>
<dbReference type="PANTHER" id="PTHR10177">
    <property type="entry name" value="CYCLINS"/>
    <property type="match status" value="1"/>
</dbReference>
<evidence type="ECO:0000259" key="7">
    <source>
        <dbReference type="SMART" id="SM00385"/>
    </source>
</evidence>
<dbReference type="Pfam" id="PF00134">
    <property type="entry name" value="Cyclin_N"/>
    <property type="match status" value="1"/>
</dbReference>
<evidence type="ECO:0000313" key="8">
    <source>
        <dbReference type="Ensembl" id="ENSGMOP00000040821.1"/>
    </source>
</evidence>
<dbReference type="InterPro" id="IPR006671">
    <property type="entry name" value="Cyclin_N"/>
</dbReference>
<reference evidence="8" key="2">
    <citation type="submission" date="2025-09" db="UniProtKB">
        <authorList>
            <consortium name="Ensembl"/>
        </authorList>
    </citation>
    <scope>IDENTIFICATION</scope>
</reference>
<keyword evidence="4" id="KW-0131">Cell cycle</keyword>
<dbReference type="SMART" id="SM00385">
    <property type="entry name" value="CYCLIN"/>
    <property type="match status" value="1"/>
</dbReference>
<dbReference type="CDD" id="cd20526">
    <property type="entry name" value="CYCLIN_CCNI-like"/>
    <property type="match status" value="1"/>
</dbReference>
<keyword evidence="3 5" id="KW-0195">Cyclin</keyword>
<dbReference type="GO" id="GO:0051301">
    <property type="term" value="P:cell division"/>
    <property type="evidence" value="ECO:0007669"/>
    <property type="project" value="UniProtKB-KW"/>
</dbReference>
<dbReference type="InterPro" id="IPR039361">
    <property type="entry name" value="Cyclin"/>
</dbReference>
<dbReference type="SUPFAM" id="SSF47954">
    <property type="entry name" value="Cyclin-like"/>
    <property type="match status" value="1"/>
</dbReference>
<evidence type="ECO:0000256" key="6">
    <source>
        <dbReference type="SAM" id="MobiDB-lite"/>
    </source>
</evidence>